<keyword evidence="3" id="KW-0808">Transferase</keyword>
<dbReference type="VEuPathDB" id="CryptoDB:Cvel_8490"/>
<protein>
    <recommendedName>
        <fullName evidence="8">Nucleotide-diphospho-sugar transferase domain-containing protein</fullName>
    </recommendedName>
</protein>
<evidence type="ECO:0000313" key="7">
    <source>
        <dbReference type="EMBL" id="CEM47721.1"/>
    </source>
</evidence>
<feature type="region of interest" description="Disordered" evidence="5">
    <location>
        <begin position="1"/>
        <end position="72"/>
    </location>
</feature>
<evidence type="ECO:0000256" key="3">
    <source>
        <dbReference type="ARBA" id="ARBA00022679"/>
    </source>
</evidence>
<evidence type="ECO:0000256" key="2">
    <source>
        <dbReference type="ARBA" id="ARBA00022676"/>
    </source>
</evidence>
<dbReference type="PhylomeDB" id="A0A0G4HTT0"/>
<dbReference type="GO" id="GO:0006487">
    <property type="term" value="P:protein N-linked glycosylation"/>
    <property type="evidence" value="ECO:0007669"/>
    <property type="project" value="TreeGrafter"/>
</dbReference>
<reference evidence="7" key="1">
    <citation type="submission" date="2014-11" db="EMBL/GenBank/DDBJ databases">
        <authorList>
            <person name="Otto D Thomas"/>
            <person name="Naeem Raeece"/>
        </authorList>
    </citation>
    <scope>NUCLEOTIDE SEQUENCE</scope>
</reference>
<organism evidence="7">
    <name type="scientific">Chromera velia CCMP2878</name>
    <dbReference type="NCBI Taxonomy" id="1169474"/>
    <lineage>
        <taxon>Eukaryota</taxon>
        <taxon>Sar</taxon>
        <taxon>Alveolata</taxon>
        <taxon>Colpodellida</taxon>
        <taxon>Chromeraceae</taxon>
        <taxon>Chromera</taxon>
    </lineage>
</organism>
<feature type="transmembrane region" description="Helical" evidence="6">
    <location>
        <begin position="81"/>
        <end position="106"/>
    </location>
</feature>
<dbReference type="InterPro" id="IPR029044">
    <property type="entry name" value="Nucleotide-diphossugar_trans"/>
</dbReference>
<comment type="similarity">
    <text evidence="1">Belongs to the glycosyltransferase 34 family.</text>
</comment>
<feature type="compositionally biased region" description="Basic and acidic residues" evidence="5">
    <location>
        <begin position="41"/>
        <end position="56"/>
    </location>
</feature>
<evidence type="ECO:0000256" key="6">
    <source>
        <dbReference type="SAM" id="Phobius"/>
    </source>
</evidence>
<evidence type="ECO:0008006" key="8">
    <source>
        <dbReference type="Google" id="ProtNLM"/>
    </source>
</evidence>
<keyword evidence="6" id="KW-0472">Membrane</keyword>
<dbReference type="PANTHER" id="PTHR31306:SF4">
    <property type="entry name" value="ALPHA-1,2-GALACTOSYLTRANSFERASE"/>
    <property type="match status" value="1"/>
</dbReference>
<feature type="coiled-coil region" evidence="4">
    <location>
        <begin position="418"/>
        <end position="447"/>
    </location>
</feature>
<proteinExistence type="inferred from homology"/>
<dbReference type="EMBL" id="CDMZ01003826">
    <property type="protein sequence ID" value="CEM47721.1"/>
    <property type="molecule type" value="Genomic_DNA"/>
</dbReference>
<evidence type="ECO:0000256" key="5">
    <source>
        <dbReference type="SAM" id="MobiDB-lite"/>
    </source>
</evidence>
<evidence type="ECO:0000256" key="4">
    <source>
        <dbReference type="SAM" id="Coils"/>
    </source>
</evidence>
<keyword evidence="4" id="KW-0175">Coiled coil</keyword>
<dbReference type="PANTHER" id="PTHR31306">
    <property type="entry name" value="ALPHA-1,6-MANNOSYLTRANSFERASE MNN11-RELATED"/>
    <property type="match status" value="1"/>
</dbReference>
<keyword evidence="6" id="KW-0812">Transmembrane</keyword>
<dbReference type="InterPro" id="IPR008630">
    <property type="entry name" value="Glyco_trans_34"/>
</dbReference>
<dbReference type="AlphaFoldDB" id="A0A0G4HTT0"/>
<evidence type="ECO:0000256" key="1">
    <source>
        <dbReference type="ARBA" id="ARBA00005664"/>
    </source>
</evidence>
<sequence>MSNTHPGPFNGERGTDKASHGVEGSALAGTLSSTSRSRGRQKGDRLLLISKEKDLESQQNEEGDNSDEGERKQRVPFPFRVLLSAGALVMAFLLGGCAMLNLYVFLNGDEFQTESVVYNDLTDWLDTMEHSFPEWTDENRFEFLDLYVPPEGAGDGREGDDPCLSTSVLLTAGDNQISISDRLQKNRKEYAKARGYCLKHFSCRQQTPKSACGDPHYWRYLALWILFRRGYSLVLYLDLDTLITNFETRVEDLIDKFAQPSTSLILAADLKCFLPVYPLNNGVMLFRRSPFSQLLAASVLSKLPYRDALLWTSEGSSRNAFNAKGLRDQPLFTHVLVNDTRSVEAPAVLRTCSEWNDVKRPRLSGHWQSGDWIAHLSGLTPMAPVLREKLLEDVCAELPSETRAQTCPFETHVSAEELRQAQEAELEERLRKERAEARDASREETAKREALLLEHIKLREAENGGEIVDKTSRPP</sequence>
<dbReference type="GO" id="GO:0000139">
    <property type="term" value="C:Golgi membrane"/>
    <property type="evidence" value="ECO:0007669"/>
    <property type="project" value="TreeGrafter"/>
</dbReference>
<dbReference type="GO" id="GO:0016757">
    <property type="term" value="F:glycosyltransferase activity"/>
    <property type="evidence" value="ECO:0007669"/>
    <property type="project" value="UniProtKB-KW"/>
</dbReference>
<feature type="compositionally biased region" description="Low complexity" evidence="5">
    <location>
        <begin position="24"/>
        <end position="36"/>
    </location>
</feature>
<name>A0A0G4HTT0_9ALVE</name>
<accession>A0A0G4HTT0</accession>
<dbReference type="Gene3D" id="3.90.550.10">
    <property type="entry name" value="Spore Coat Polysaccharide Biosynthesis Protein SpsA, Chain A"/>
    <property type="match status" value="1"/>
</dbReference>
<gene>
    <name evidence="7" type="ORF">Cvel_8490</name>
</gene>
<keyword evidence="2" id="KW-0328">Glycosyltransferase</keyword>
<keyword evidence="6" id="KW-1133">Transmembrane helix</keyword>